<dbReference type="RefSeq" id="WP_087621494.1">
    <property type="nucleotide sequence ID" value="NZ_NEXX01000006.1"/>
</dbReference>
<dbReference type="OrthoDB" id="9877087at2"/>
<proteinExistence type="predicted"/>
<dbReference type="EMBL" id="NEXX01000006">
    <property type="protein sequence ID" value="OUY05940.1"/>
    <property type="molecule type" value="Genomic_DNA"/>
</dbReference>
<feature type="transmembrane region" description="Helical" evidence="1">
    <location>
        <begin position="6"/>
        <end position="24"/>
    </location>
</feature>
<evidence type="ECO:0000256" key="1">
    <source>
        <dbReference type="SAM" id="Phobius"/>
    </source>
</evidence>
<evidence type="ECO:0000313" key="2">
    <source>
        <dbReference type="EMBL" id="OUY05940.1"/>
    </source>
</evidence>
<keyword evidence="1" id="KW-1133">Transmembrane helix</keyword>
<organism evidence="2 3">
    <name type="scientific">Acinetobacter populi</name>
    <dbReference type="NCBI Taxonomy" id="1582270"/>
    <lineage>
        <taxon>Bacteria</taxon>
        <taxon>Pseudomonadati</taxon>
        <taxon>Pseudomonadota</taxon>
        <taxon>Gammaproteobacteria</taxon>
        <taxon>Moraxellales</taxon>
        <taxon>Moraxellaceae</taxon>
        <taxon>Acinetobacter</taxon>
    </lineage>
</organism>
<keyword evidence="1" id="KW-0812">Transmembrane</keyword>
<evidence type="ECO:0000313" key="3">
    <source>
        <dbReference type="Proteomes" id="UP000196536"/>
    </source>
</evidence>
<accession>A0A1Z9YUR0</accession>
<dbReference type="Proteomes" id="UP000196536">
    <property type="component" value="Unassembled WGS sequence"/>
</dbReference>
<keyword evidence="3" id="KW-1185">Reference proteome</keyword>
<gene>
    <name evidence="2" type="ORF">CAP51_14600</name>
</gene>
<comment type="caution">
    <text evidence="2">The sequence shown here is derived from an EMBL/GenBank/DDBJ whole genome shotgun (WGS) entry which is preliminary data.</text>
</comment>
<feature type="transmembrane region" description="Helical" evidence="1">
    <location>
        <begin position="36"/>
        <end position="57"/>
    </location>
</feature>
<reference evidence="2 3" key="1">
    <citation type="submission" date="2017-05" db="EMBL/GenBank/DDBJ databases">
        <title>Acinetobacter populi ANC 5415 (= PBJ7), whole genome shotgun sequencing project.</title>
        <authorList>
            <person name="Nemec A."/>
            <person name="Radolfova-Krizova L."/>
        </authorList>
    </citation>
    <scope>NUCLEOTIDE SEQUENCE [LARGE SCALE GENOMIC DNA]</scope>
    <source>
        <strain evidence="2 3">PBJ7</strain>
    </source>
</reference>
<dbReference type="AlphaFoldDB" id="A0A1Z9YUR0"/>
<name>A0A1Z9YUR0_9GAMM</name>
<protein>
    <submittedName>
        <fullName evidence="2">Uncharacterized protein</fullName>
    </submittedName>
</protein>
<sequence>MKKDWIYKTAFMGTFLIGTGRYIYSDLQAKNMPLDLGMCIILGVLALFAILAILYYFQSEDKKSN</sequence>
<keyword evidence="1" id="KW-0472">Membrane</keyword>